<feature type="disulfide bond" evidence="3">
    <location>
        <begin position="234"/>
        <end position="248"/>
    </location>
</feature>
<evidence type="ECO:0000256" key="2">
    <source>
        <dbReference type="ARBA" id="ARBA00023157"/>
    </source>
</evidence>
<feature type="disulfide bond" evidence="3">
    <location>
        <begin position="32"/>
        <end position="44"/>
    </location>
</feature>
<evidence type="ECO:0000313" key="7">
    <source>
        <dbReference type="EMBL" id="KAB2573061.1"/>
    </source>
</evidence>
<reference evidence="7 8" key="1">
    <citation type="journal article" date="2019" name="Sci. Rep.">
        <title>A multi-omics analysis of the grapevine pathogen Lasiodiplodia theobromae reveals that temperature affects the expression of virulence- and pathogenicity-related genes.</title>
        <authorList>
            <person name="Felix C."/>
            <person name="Meneses R."/>
            <person name="Goncalves M.F.M."/>
            <person name="Tilleman L."/>
            <person name="Duarte A.S."/>
            <person name="Jorrin-Novo J.V."/>
            <person name="Van de Peer Y."/>
            <person name="Deforce D."/>
            <person name="Van Nieuwerburgh F."/>
            <person name="Esteves A.C."/>
            <person name="Alves A."/>
        </authorList>
    </citation>
    <scope>NUCLEOTIDE SEQUENCE [LARGE SCALE GENOMIC DNA]</scope>
    <source>
        <strain evidence="7 8">LA-SOL3</strain>
    </source>
</reference>
<accession>A0A5N5D628</accession>
<dbReference type="SMART" id="SM00270">
    <property type="entry name" value="ChtBD1"/>
    <property type="match status" value="3"/>
</dbReference>
<dbReference type="PANTHER" id="PTHR47849:SF8">
    <property type="entry name" value="LECTIN"/>
    <property type="match status" value="1"/>
</dbReference>
<gene>
    <name evidence="7" type="primary">WIN1</name>
    <name evidence="7" type="ORF">DBV05_g8269</name>
</gene>
<feature type="disulfide bond" evidence="3">
    <location>
        <begin position="229"/>
        <end position="241"/>
    </location>
</feature>
<evidence type="ECO:0000313" key="8">
    <source>
        <dbReference type="Proteomes" id="UP000325902"/>
    </source>
</evidence>
<dbReference type="InterPro" id="IPR001002">
    <property type="entry name" value="Chitin-bd_1"/>
</dbReference>
<feature type="compositionally biased region" description="Polar residues" evidence="4">
    <location>
        <begin position="81"/>
        <end position="92"/>
    </location>
</feature>
<dbReference type="Pfam" id="PF00187">
    <property type="entry name" value="Chitin_bind_1"/>
    <property type="match status" value="1"/>
</dbReference>
<proteinExistence type="predicted"/>
<dbReference type="Proteomes" id="UP000325902">
    <property type="component" value="Unassembled WGS sequence"/>
</dbReference>
<feature type="domain" description="Chitin-binding type-1" evidence="6">
    <location>
        <begin position="20"/>
        <end position="69"/>
    </location>
</feature>
<evidence type="ECO:0000256" key="1">
    <source>
        <dbReference type="ARBA" id="ARBA00022669"/>
    </source>
</evidence>
<feature type="compositionally biased region" description="Low complexity" evidence="4">
    <location>
        <begin position="101"/>
        <end position="125"/>
    </location>
</feature>
<feature type="region of interest" description="Disordered" evidence="4">
    <location>
        <begin position="79"/>
        <end position="125"/>
    </location>
</feature>
<dbReference type="EMBL" id="VCHE01000065">
    <property type="protein sequence ID" value="KAB2573061.1"/>
    <property type="molecule type" value="Genomic_DNA"/>
</dbReference>
<evidence type="ECO:0000256" key="3">
    <source>
        <dbReference type="PROSITE-ProRule" id="PRU00261"/>
    </source>
</evidence>
<sequence length="267" mass="27326">MPSYISLLLLLLLAAASGLCQNCGPKYNNQICAANTCCSQYGWCDTGADYCDPATCLSAFSGPGSSCAVSKPSPFLPFTSPRPQIQFTNPQHLSRPKQKKSNNNLTTTKPTTTTKTSSTTRTTTATATNTNNTFAASIPVIDVCGHAQGGVSCPGAGPGGYFYRCCSAAGHCGPKNDIQDAAMYCSDGCQAGFGKCGVNGVSKPVTTPSGSTGTAGEGETCGPIVNKRCADGLCCSGSNFCGTGEDFCGAANWCQPSWGSCAGKRTV</sequence>
<evidence type="ECO:0000256" key="5">
    <source>
        <dbReference type="SAM" id="SignalP"/>
    </source>
</evidence>
<name>A0A5N5D628_9PEZI</name>
<dbReference type="CDD" id="cd00035">
    <property type="entry name" value="ChtBD1"/>
    <property type="match status" value="1"/>
</dbReference>
<keyword evidence="1 3" id="KW-0147">Chitin-binding</keyword>
<keyword evidence="8" id="KW-1185">Reference proteome</keyword>
<dbReference type="GO" id="GO:0008061">
    <property type="term" value="F:chitin binding"/>
    <property type="evidence" value="ECO:0007669"/>
    <property type="project" value="UniProtKB-UniRule"/>
</dbReference>
<dbReference type="Gene3D" id="3.30.60.10">
    <property type="entry name" value="Endochitinase-like"/>
    <property type="match status" value="3"/>
</dbReference>
<protein>
    <submittedName>
        <fullName evidence="7">Wound-induced protein WIN1</fullName>
    </submittedName>
</protein>
<feature type="domain" description="Chitin-binding type-1" evidence="6">
    <location>
        <begin position="218"/>
        <end position="263"/>
    </location>
</feature>
<comment type="caution">
    <text evidence="7">The sequence shown here is derived from an EMBL/GenBank/DDBJ whole genome shotgun (WGS) entry which is preliminary data.</text>
</comment>
<organism evidence="7 8">
    <name type="scientific">Lasiodiplodia theobromae</name>
    <dbReference type="NCBI Taxonomy" id="45133"/>
    <lineage>
        <taxon>Eukaryota</taxon>
        <taxon>Fungi</taxon>
        <taxon>Dikarya</taxon>
        <taxon>Ascomycota</taxon>
        <taxon>Pezizomycotina</taxon>
        <taxon>Dothideomycetes</taxon>
        <taxon>Dothideomycetes incertae sedis</taxon>
        <taxon>Botryosphaeriales</taxon>
        <taxon>Botryosphaeriaceae</taxon>
        <taxon>Lasiodiplodia</taxon>
    </lineage>
</organism>
<comment type="caution">
    <text evidence="3">Lacks conserved residue(s) required for the propagation of feature annotation.</text>
</comment>
<dbReference type="AlphaFoldDB" id="A0A5N5D628"/>
<evidence type="ECO:0000256" key="4">
    <source>
        <dbReference type="SAM" id="MobiDB-lite"/>
    </source>
</evidence>
<dbReference type="PROSITE" id="PS50941">
    <property type="entry name" value="CHIT_BIND_I_2"/>
    <property type="match status" value="2"/>
</dbReference>
<keyword evidence="2 3" id="KW-1015">Disulfide bond</keyword>
<feature type="disulfide bond" evidence="3">
    <location>
        <begin position="37"/>
        <end position="51"/>
    </location>
</feature>
<evidence type="ECO:0000259" key="6">
    <source>
        <dbReference type="PROSITE" id="PS50941"/>
    </source>
</evidence>
<feature type="chain" id="PRO_5024991376" evidence="5">
    <location>
        <begin position="21"/>
        <end position="267"/>
    </location>
</feature>
<keyword evidence="5" id="KW-0732">Signal</keyword>
<feature type="signal peptide" evidence="5">
    <location>
        <begin position="1"/>
        <end position="20"/>
    </location>
</feature>
<dbReference type="SUPFAM" id="SSF57016">
    <property type="entry name" value="Plant lectins/antimicrobial peptides"/>
    <property type="match status" value="3"/>
</dbReference>
<dbReference type="InterPro" id="IPR036861">
    <property type="entry name" value="Endochitinase-like_sf"/>
</dbReference>
<feature type="disulfide bond" evidence="3">
    <location>
        <begin position="23"/>
        <end position="38"/>
    </location>
</feature>
<dbReference type="PANTHER" id="PTHR47849">
    <property type="entry name" value="CHITIN-BINDING LECTIN 1"/>
    <property type="match status" value="1"/>
</dbReference>
<dbReference type="OrthoDB" id="5985073at2759"/>